<evidence type="ECO:0008006" key="6">
    <source>
        <dbReference type="Google" id="ProtNLM"/>
    </source>
</evidence>
<dbReference type="InterPro" id="IPR011990">
    <property type="entry name" value="TPR-like_helical_dom_sf"/>
</dbReference>
<evidence type="ECO:0000256" key="1">
    <source>
        <dbReference type="ARBA" id="ARBA00007626"/>
    </source>
</evidence>
<dbReference type="OMA" id="FCHANDW"/>
<gene>
    <name evidence="4" type="ORF">ZOSMA_9G00510</name>
</gene>
<feature type="repeat" description="PPR" evidence="3">
    <location>
        <begin position="126"/>
        <end position="160"/>
    </location>
</feature>
<dbReference type="NCBIfam" id="TIGR00756">
    <property type="entry name" value="PPR"/>
    <property type="match status" value="8"/>
</dbReference>
<dbReference type="Gene3D" id="1.25.40.10">
    <property type="entry name" value="Tetratricopeptide repeat domain"/>
    <property type="match status" value="5"/>
</dbReference>
<feature type="repeat" description="PPR" evidence="3">
    <location>
        <begin position="301"/>
        <end position="335"/>
    </location>
</feature>
<feature type="repeat" description="PPR" evidence="3">
    <location>
        <begin position="479"/>
        <end position="516"/>
    </location>
</feature>
<comment type="caution">
    <text evidence="4">The sequence shown here is derived from an EMBL/GenBank/DDBJ whole genome shotgun (WGS) entry which is preliminary data.</text>
</comment>
<protein>
    <recommendedName>
        <fullName evidence="6">Pentatricopeptide repeat-containing protein</fullName>
    </recommendedName>
</protein>
<evidence type="ECO:0000313" key="5">
    <source>
        <dbReference type="Proteomes" id="UP000036987"/>
    </source>
</evidence>
<feature type="repeat" description="PPR" evidence="3">
    <location>
        <begin position="553"/>
        <end position="583"/>
    </location>
</feature>
<keyword evidence="5" id="KW-1185">Reference proteome</keyword>
<dbReference type="GO" id="GO:0003729">
    <property type="term" value="F:mRNA binding"/>
    <property type="evidence" value="ECO:0000318"/>
    <property type="project" value="GO_Central"/>
</dbReference>
<dbReference type="InterPro" id="IPR002885">
    <property type="entry name" value="PPR_rpt"/>
</dbReference>
<feature type="repeat" description="PPR" evidence="3">
    <location>
        <begin position="592"/>
        <end position="626"/>
    </location>
</feature>
<dbReference type="OrthoDB" id="680059at2759"/>
<proteinExistence type="inferred from homology"/>
<organism evidence="4 5">
    <name type="scientific">Zostera marina</name>
    <name type="common">Eelgrass</name>
    <dbReference type="NCBI Taxonomy" id="29655"/>
    <lineage>
        <taxon>Eukaryota</taxon>
        <taxon>Viridiplantae</taxon>
        <taxon>Streptophyta</taxon>
        <taxon>Embryophyta</taxon>
        <taxon>Tracheophyta</taxon>
        <taxon>Spermatophyta</taxon>
        <taxon>Magnoliopsida</taxon>
        <taxon>Liliopsida</taxon>
        <taxon>Zosteraceae</taxon>
        <taxon>Zostera</taxon>
    </lineage>
</organism>
<accession>A0A0K9NH42</accession>
<feature type="repeat" description="PPR" evidence="3">
    <location>
        <begin position="336"/>
        <end position="370"/>
    </location>
</feature>
<evidence type="ECO:0000256" key="2">
    <source>
        <dbReference type="ARBA" id="ARBA00022737"/>
    </source>
</evidence>
<comment type="similarity">
    <text evidence="1">Belongs to the PPR family. P subfamily.</text>
</comment>
<feature type="repeat" description="PPR" evidence="3">
    <location>
        <begin position="161"/>
        <end position="195"/>
    </location>
</feature>
<dbReference type="PANTHER" id="PTHR46128">
    <property type="entry name" value="MITOCHONDRIAL GROUP I INTRON SPLICING FACTOR CCM1"/>
    <property type="match status" value="1"/>
</dbReference>
<feature type="repeat" description="PPR" evidence="3">
    <location>
        <begin position="231"/>
        <end position="265"/>
    </location>
</feature>
<dbReference type="Pfam" id="PF13041">
    <property type="entry name" value="PPR_2"/>
    <property type="match status" value="5"/>
</dbReference>
<reference evidence="5" key="1">
    <citation type="journal article" date="2016" name="Nature">
        <title>The genome of the seagrass Zostera marina reveals angiosperm adaptation to the sea.</title>
        <authorList>
            <person name="Olsen J.L."/>
            <person name="Rouze P."/>
            <person name="Verhelst B."/>
            <person name="Lin Y.-C."/>
            <person name="Bayer T."/>
            <person name="Collen J."/>
            <person name="Dattolo E."/>
            <person name="De Paoli E."/>
            <person name="Dittami S."/>
            <person name="Maumus F."/>
            <person name="Michel G."/>
            <person name="Kersting A."/>
            <person name="Lauritano C."/>
            <person name="Lohaus R."/>
            <person name="Toepel M."/>
            <person name="Tonon T."/>
            <person name="Vanneste K."/>
            <person name="Amirebrahimi M."/>
            <person name="Brakel J."/>
            <person name="Bostroem C."/>
            <person name="Chovatia M."/>
            <person name="Grimwood J."/>
            <person name="Jenkins J.W."/>
            <person name="Jueterbock A."/>
            <person name="Mraz A."/>
            <person name="Stam W.T."/>
            <person name="Tice H."/>
            <person name="Bornberg-Bauer E."/>
            <person name="Green P.J."/>
            <person name="Pearson G.A."/>
            <person name="Procaccini G."/>
            <person name="Duarte C.M."/>
            <person name="Schmutz J."/>
            <person name="Reusch T.B.H."/>
            <person name="Van de Peer Y."/>
        </authorList>
    </citation>
    <scope>NUCLEOTIDE SEQUENCE [LARGE SCALE GENOMIC DNA]</scope>
    <source>
        <strain evidence="5">cv. Finnish</strain>
    </source>
</reference>
<dbReference type="InterPro" id="IPR050872">
    <property type="entry name" value="PPR_P_subfamily"/>
</dbReference>
<feature type="repeat" description="PPR" evidence="3">
    <location>
        <begin position="444"/>
        <end position="478"/>
    </location>
</feature>
<sequence length="626" mass="70104">MTFIRIFLLQPRIPISLFHDPSHHITRPVLYRYLSQRSLLQLSTTGEFKIVSSFHELETNIRTQCNSYNFDKTSALKLFDVMLNSHSPPSVMSFNILLTRVRRLGDSTFVIRIYKTSLGADIVSPDVYTYGILIESYCRLGRLDLGFGVLSDMIKRGCNPNIVVFNSLIDGLCKQGRIRGAMDLFERMHEFGCIPSVITYGVLINFYCKIDQIESGLAVLGCSMKSDCRLNVVTLSCLMDVLCKHGRIRDVMDLFHRMPELGCMPDAVTYGVLINCSCKIDQIEFGLAVLGCLLKSGVRPDIRIYNTLVHGFFKTDKFLDAIHLLRRISDMGCTANLITYNTIINYCVQNNFIDIGFGIFTKLLKDGMKPNVITLSSLIHGLSQADKLVEATSLFLRFHEMGFAPYIITYGTLINAYFRDNNADTVEVGFGIFTKLLKDGMEPSIIILSSLIHGLCQADKLVEATSLFLRFPDMGFTPNVITYGILINGYFTNNNTHTVELGFGVFGDMLKRGHCPNTIVYTAMVKGLCAINRVDEAGILVEKMYAKLSCSPDVMTYNTLLNGLCCAGDTHGALKLLRDMESNKKIHLCKPNKVTYTTIIYSLCRMGGMDEALKLLGEMYASKSFA</sequence>
<dbReference type="PANTHER" id="PTHR46128:SF82">
    <property type="entry name" value="PENTACOTRIPEPTIDE-REPEAT REGION OF PRORP DOMAIN-CONTAINING PROTEIN"/>
    <property type="match status" value="1"/>
</dbReference>
<dbReference type="AlphaFoldDB" id="A0A0K9NH42"/>
<keyword evidence="2" id="KW-0677">Repeat</keyword>
<dbReference type="Pfam" id="PF12854">
    <property type="entry name" value="PPR_1"/>
    <property type="match status" value="2"/>
</dbReference>
<evidence type="ECO:0000313" key="4">
    <source>
        <dbReference type="EMBL" id="KMZ55948.1"/>
    </source>
</evidence>
<evidence type="ECO:0000256" key="3">
    <source>
        <dbReference type="PROSITE-ProRule" id="PRU00708"/>
    </source>
</evidence>
<dbReference type="Proteomes" id="UP000036987">
    <property type="component" value="Unassembled WGS sequence"/>
</dbReference>
<feature type="repeat" description="PPR" evidence="3">
    <location>
        <begin position="371"/>
        <end position="405"/>
    </location>
</feature>
<dbReference type="EMBL" id="LFYR01002228">
    <property type="protein sequence ID" value="KMZ55948.1"/>
    <property type="molecule type" value="Genomic_DNA"/>
</dbReference>
<name>A0A0K9NH42_ZOSMR</name>
<dbReference type="Pfam" id="PF01535">
    <property type="entry name" value="PPR"/>
    <property type="match status" value="1"/>
</dbReference>
<dbReference type="PROSITE" id="PS51375">
    <property type="entry name" value="PPR"/>
    <property type="match status" value="11"/>
</dbReference>
<feature type="repeat" description="PPR" evidence="3">
    <location>
        <begin position="266"/>
        <end position="300"/>
    </location>
</feature>